<sequence length="173" mass="19795">MAEFLTIAEVSRLTGLAPHTIRFYERQFPTLLTVERSPGGHRQYRASHLEALRRIIHLLRHEKLSIREAQLRLGESPPAPARPGGREDRRAAEPAVEVLQQTLAAVLAKIEDLSRQNAHLDALVEDLRRQASAPARAELLAEIARYREENRRSVRIYEEFLQRSRRLADPTPS</sequence>
<dbReference type="PROSITE" id="PS50937">
    <property type="entry name" value="HTH_MERR_2"/>
    <property type="match status" value="1"/>
</dbReference>
<evidence type="ECO:0000256" key="3">
    <source>
        <dbReference type="SAM" id="MobiDB-lite"/>
    </source>
</evidence>
<reference evidence="5 6" key="1">
    <citation type="submission" date="2018-05" db="EMBL/GenBank/DDBJ databases">
        <title>A metagenomic window into the 2 km-deep terrestrial subsurface aquifer revealed taxonomically and functionally diverse microbial community comprising novel uncultured bacterial lineages.</title>
        <authorList>
            <person name="Kadnikov V.V."/>
            <person name="Mardanov A.V."/>
            <person name="Beletsky A.V."/>
            <person name="Banks D."/>
            <person name="Pimenov N.V."/>
            <person name="Frank Y.A."/>
            <person name="Karnachuk O.V."/>
            <person name="Ravin N.V."/>
        </authorList>
    </citation>
    <scope>NUCLEOTIDE SEQUENCE [LARGE SCALE GENOMIC DNA]</scope>
    <source>
        <strain evidence="5">BY5</strain>
    </source>
</reference>
<dbReference type="EMBL" id="QOQW01000029">
    <property type="protein sequence ID" value="RCK78003.1"/>
    <property type="molecule type" value="Genomic_DNA"/>
</dbReference>
<dbReference type="InterPro" id="IPR000551">
    <property type="entry name" value="MerR-type_HTH_dom"/>
</dbReference>
<gene>
    <name evidence="5" type="ORF">OZSIB_1912</name>
</gene>
<dbReference type="SMART" id="SM00422">
    <property type="entry name" value="HTH_MERR"/>
    <property type="match status" value="1"/>
</dbReference>
<evidence type="ECO:0000256" key="2">
    <source>
        <dbReference type="SAM" id="Coils"/>
    </source>
</evidence>
<evidence type="ECO:0000259" key="4">
    <source>
        <dbReference type="PROSITE" id="PS50937"/>
    </source>
</evidence>
<dbReference type="PANTHER" id="PTHR30204:SF15">
    <property type="entry name" value="BLL5018 PROTEIN"/>
    <property type="match status" value="1"/>
</dbReference>
<dbReference type="Gene3D" id="1.10.1660.10">
    <property type="match status" value="1"/>
</dbReference>
<dbReference type="InterPro" id="IPR047057">
    <property type="entry name" value="MerR_fam"/>
</dbReference>
<keyword evidence="1" id="KW-0238">DNA-binding</keyword>
<dbReference type="AlphaFoldDB" id="A0A367ZIP3"/>
<organism evidence="5 6">
    <name type="scientific">Candidatus Ozemobacter sibiricus</name>
    <dbReference type="NCBI Taxonomy" id="2268124"/>
    <lineage>
        <taxon>Bacteria</taxon>
        <taxon>Candidatus Ozemobacteria</taxon>
        <taxon>Candidatus Ozemobacterales</taxon>
        <taxon>Candidatus Ozemobacteraceae</taxon>
        <taxon>Candidatus Ozemobacter</taxon>
    </lineage>
</organism>
<keyword evidence="2" id="KW-0175">Coiled coil</keyword>
<evidence type="ECO:0000313" key="5">
    <source>
        <dbReference type="EMBL" id="RCK78003.1"/>
    </source>
</evidence>
<evidence type="ECO:0000313" key="6">
    <source>
        <dbReference type="Proteomes" id="UP000252355"/>
    </source>
</evidence>
<evidence type="ECO:0000256" key="1">
    <source>
        <dbReference type="ARBA" id="ARBA00023125"/>
    </source>
</evidence>
<protein>
    <recommendedName>
        <fullName evidence="4">HTH merR-type domain-containing protein</fullName>
    </recommendedName>
</protein>
<dbReference type="GO" id="GO:0003700">
    <property type="term" value="F:DNA-binding transcription factor activity"/>
    <property type="evidence" value="ECO:0007669"/>
    <property type="project" value="InterPro"/>
</dbReference>
<feature type="region of interest" description="Disordered" evidence="3">
    <location>
        <begin position="73"/>
        <end position="92"/>
    </location>
</feature>
<feature type="domain" description="HTH merR-type" evidence="4">
    <location>
        <begin position="1"/>
        <end position="75"/>
    </location>
</feature>
<dbReference type="Pfam" id="PF13411">
    <property type="entry name" value="MerR_1"/>
    <property type="match status" value="1"/>
</dbReference>
<comment type="caution">
    <text evidence="5">The sequence shown here is derived from an EMBL/GenBank/DDBJ whole genome shotgun (WGS) entry which is preliminary data.</text>
</comment>
<dbReference type="InterPro" id="IPR009061">
    <property type="entry name" value="DNA-bd_dom_put_sf"/>
</dbReference>
<dbReference type="PANTHER" id="PTHR30204">
    <property type="entry name" value="REDOX-CYCLING DRUG-SENSING TRANSCRIPTIONAL ACTIVATOR SOXR"/>
    <property type="match status" value="1"/>
</dbReference>
<dbReference type="SUPFAM" id="SSF46955">
    <property type="entry name" value="Putative DNA-binding domain"/>
    <property type="match status" value="1"/>
</dbReference>
<dbReference type="Proteomes" id="UP000252355">
    <property type="component" value="Unassembled WGS sequence"/>
</dbReference>
<dbReference type="GO" id="GO:0003677">
    <property type="term" value="F:DNA binding"/>
    <property type="evidence" value="ECO:0007669"/>
    <property type="project" value="UniProtKB-KW"/>
</dbReference>
<feature type="coiled-coil region" evidence="2">
    <location>
        <begin position="96"/>
        <end position="130"/>
    </location>
</feature>
<accession>A0A367ZIP3</accession>
<proteinExistence type="predicted"/>
<name>A0A367ZIP3_9BACT</name>